<evidence type="ECO:0000259" key="7">
    <source>
        <dbReference type="Pfam" id="PF00881"/>
    </source>
</evidence>
<organism evidence="8 9">
    <name type="scientific">Gymnopilus dilepis</name>
    <dbReference type="NCBI Taxonomy" id="231916"/>
    <lineage>
        <taxon>Eukaryota</taxon>
        <taxon>Fungi</taxon>
        <taxon>Dikarya</taxon>
        <taxon>Basidiomycota</taxon>
        <taxon>Agaricomycotina</taxon>
        <taxon>Agaricomycetes</taxon>
        <taxon>Agaricomycetidae</taxon>
        <taxon>Agaricales</taxon>
        <taxon>Agaricineae</taxon>
        <taxon>Hymenogastraceae</taxon>
        <taxon>Gymnopilus</taxon>
    </lineage>
</organism>
<keyword evidence="9" id="KW-1185">Reference proteome</keyword>
<dbReference type="PANTHER" id="PTHR43035:SF1">
    <property type="entry name" value="FATTY ACID REPRESSION MUTANT PROTEIN 2-RELATED"/>
    <property type="match status" value="1"/>
</dbReference>
<evidence type="ECO:0000256" key="6">
    <source>
        <dbReference type="ARBA" id="ARBA00023242"/>
    </source>
</evidence>
<dbReference type="SUPFAM" id="SSF55469">
    <property type="entry name" value="FMN-dependent nitroreductase-like"/>
    <property type="match status" value="1"/>
</dbReference>
<protein>
    <recommendedName>
        <fullName evidence="7">Nitroreductase domain-containing protein</fullName>
    </recommendedName>
</protein>
<comment type="subcellular location">
    <subcellularLocation>
        <location evidence="2">Cytoplasm</location>
    </subcellularLocation>
    <subcellularLocation>
        <location evidence="1">Nucleus</location>
    </subcellularLocation>
</comment>
<dbReference type="InterPro" id="IPR029479">
    <property type="entry name" value="Nitroreductase"/>
</dbReference>
<dbReference type="GO" id="GO:0005634">
    <property type="term" value="C:nucleus"/>
    <property type="evidence" value="ECO:0007669"/>
    <property type="project" value="UniProtKB-SubCell"/>
</dbReference>
<evidence type="ECO:0000256" key="5">
    <source>
        <dbReference type="ARBA" id="ARBA00023002"/>
    </source>
</evidence>
<dbReference type="Proteomes" id="UP000284706">
    <property type="component" value="Unassembled WGS sequence"/>
</dbReference>
<sequence length="209" mass="23775">MPSAYDVSFLEAIKIRRSTLALAKESPISDERIVHLVRHAIKYAPSPFHVQSCRAIVLFGADHDKLWDFALLRAKEQMPPDVFVKSEPKIHEYKGGYGTVLFFEDIEAVKKFPPFLQDLIKQFPEWAEHSNGMNQFIAWTALNTEGLGANLQHYQKMIDKDVIATWNVPETWSLRAQLVFGKATGPPRGGVNKEFAPLEDRVLVYGKNH</sequence>
<dbReference type="PANTHER" id="PTHR43035">
    <property type="entry name" value="FATTY ACID REPRESSION MUTANT PROTEIN 2-RELATED"/>
    <property type="match status" value="1"/>
</dbReference>
<proteinExistence type="inferred from homology"/>
<feature type="domain" description="Nitroreductase" evidence="7">
    <location>
        <begin position="14"/>
        <end position="182"/>
    </location>
</feature>
<dbReference type="GO" id="GO:0005737">
    <property type="term" value="C:cytoplasm"/>
    <property type="evidence" value="ECO:0007669"/>
    <property type="project" value="UniProtKB-SubCell"/>
</dbReference>
<accession>A0A409YV75</accession>
<keyword evidence="4" id="KW-0963">Cytoplasm</keyword>
<comment type="caution">
    <text evidence="8">The sequence shown here is derived from an EMBL/GenBank/DDBJ whole genome shotgun (WGS) entry which is preliminary data.</text>
</comment>
<comment type="similarity">
    <text evidence="3">Belongs to the nitroreductase family.</text>
</comment>
<dbReference type="InterPro" id="IPR033877">
    <property type="entry name" value="Frm2/Hbn1"/>
</dbReference>
<evidence type="ECO:0000256" key="3">
    <source>
        <dbReference type="ARBA" id="ARBA00007118"/>
    </source>
</evidence>
<name>A0A409YV75_9AGAR</name>
<dbReference type="EMBL" id="NHYE01000224">
    <property type="protein sequence ID" value="PPR06924.1"/>
    <property type="molecule type" value="Genomic_DNA"/>
</dbReference>
<dbReference type="CDD" id="cd02140">
    <property type="entry name" value="Frm2-like"/>
    <property type="match status" value="1"/>
</dbReference>
<reference evidence="8 9" key="1">
    <citation type="journal article" date="2018" name="Evol. Lett.">
        <title>Horizontal gene cluster transfer increased hallucinogenic mushroom diversity.</title>
        <authorList>
            <person name="Reynolds H.T."/>
            <person name="Vijayakumar V."/>
            <person name="Gluck-Thaler E."/>
            <person name="Korotkin H.B."/>
            <person name="Matheny P.B."/>
            <person name="Slot J.C."/>
        </authorList>
    </citation>
    <scope>NUCLEOTIDE SEQUENCE [LARGE SCALE GENOMIC DNA]</scope>
    <source>
        <strain evidence="8 9">SRW20</strain>
    </source>
</reference>
<gene>
    <name evidence="8" type="ORF">CVT26_004111</name>
</gene>
<evidence type="ECO:0000256" key="4">
    <source>
        <dbReference type="ARBA" id="ARBA00022490"/>
    </source>
</evidence>
<evidence type="ECO:0000256" key="2">
    <source>
        <dbReference type="ARBA" id="ARBA00004496"/>
    </source>
</evidence>
<evidence type="ECO:0000313" key="8">
    <source>
        <dbReference type="EMBL" id="PPR06924.1"/>
    </source>
</evidence>
<dbReference type="STRING" id="231916.A0A409YV75"/>
<dbReference type="FunFam" id="3.40.109.10:FF:000001">
    <property type="entry name" value="Nitroreductase family"/>
    <property type="match status" value="1"/>
</dbReference>
<dbReference type="Gene3D" id="3.40.109.10">
    <property type="entry name" value="NADH Oxidase"/>
    <property type="match status" value="1"/>
</dbReference>
<evidence type="ECO:0000313" key="9">
    <source>
        <dbReference type="Proteomes" id="UP000284706"/>
    </source>
</evidence>
<dbReference type="GO" id="GO:0034599">
    <property type="term" value="P:cellular response to oxidative stress"/>
    <property type="evidence" value="ECO:0007669"/>
    <property type="project" value="InterPro"/>
</dbReference>
<dbReference type="Pfam" id="PF00881">
    <property type="entry name" value="Nitroreductase"/>
    <property type="match status" value="1"/>
</dbReference>
<evidence type="ECO:0000256" key="1">
    <source>
        <dbReference type="ARBA" id="ARBA00004123"/>
    </source>
</evidence>
<dbReference type="InterPro" id="IPR000415">
    <property type="entry name" value="Nitroreductase-like"/>
</dbReference>
<dbReference type="GO" id="GO:0016491">
    <property type="term" value="F:oxidoreductase activity"/>
    <property type="evidence" value="ECO:0007669"/>
    <property type="project" value="UniProtKB-KW"/>
</dbReference>
<dbReference type="InParanoid" id="A0A409YV75"/>
<keyword evidence="5" id="KW-0560">Oxidoreductase</keyword>
<keyword evidence="6" id="KW-0539">Nucleus</keyword>
<dbReference type="OrthoDB" id="2138173at2759"/>
<dbReference type="AlphaFoldDB" id="A0A409YV75"/>